<accession>A0A4P6M468</accession>
<evidence type="ECO:0000256" key="5">
    <source>
        <dbReference type="ARBA" id="ARBA00024867"/>
    </source>
</evidence>
<dbReference type="InterPro" id="IPR001789">
    <property type="entry name" value="Sig_transdc_resp-reg_receiver"/>
</dbReference>
<dbReference type="PANTHER" id="PTHR37299">
    <property type="entry name" value="TRANSCRIPTIONAL REGULATOR-RELATED"/>
    <property type="match status" value="1"/>
</dbReference>
<dbReference type="PROSITE" id="PS50110">
    <property type="entry name" value="RESPONSE_REGULATORY"/>
    <property type="match status" value="1"/>
</dbReference>
<evidence type="ECO:0000256" key="7">
    <source>
        <dbReference type="PROSITE-ProRule" id="PRU00169"/>
    </source>
</evidence>
<reference evidence="10 11" key="1">
    <citation type="submission" date="2019-01" db="EMBL/GenBank/DDBJ databases">
        <title>PMF-metabolizing Aryl O-demethylase.</title>
        <authorList>
            <person name="Kim M."/>
        </authorList>
    </citation>
    <scope>NUCLEOTIDE SEQUENCE [LARGE SCALE GENOMIC DNA]</scope>
    <source>
        <strain evidence="10 11">PMF1</strain>
    </source>
</reference>
<keyword evidence="7" id="KW-0597">Phosphoprotein</keyword>
<dbReference type="EMBL" id="CP035945">
    <property type="protein sequence ID" value="QBE98540.1"/>
    <property type="molecule type" value="Genomic_DNA"/>
</dbReference>
<comment type="function">
    <text evidence="6">Required for high-level post-exponential phase expression of a series of secreted proteins.</text>
</comment>
<keyword evidence="3" id="KW-0902">Two-component regulatory system</keyword>
<dbReference type="SMART" id="SM00850">
    <property type="entry name" value="LytTR"/>
    <property type="match status" value="1"/>
</dbReference>
<dbReference type="Gene3D" id="2.40.50.1020">
    <property type="entry name" value="LytTr DNA-binding domain"/>
    <property type="match status" value="1"/>
</dbReference>
<dbReference type="Pfam" id="PF04397">
    <property type="entry name" value="LytTR"/>
    <property type="match status" value="1"/>
</dbReference>
<evidence type="ECO:0000256" key="3">
    <source>
        <dbReference type="ARBA" id="ARBA00023012"/>
    </source>
</evidence>
<evidence type="ECO:0000259" key="9">
    <source>
        <dbReference type="PROSITE" id="PS50930"/>
    </source>
</evidence>
<feature type="domain" description="HTH LytTR-type" evidence="9">
    <location>
        <begin position="144"/>
        <end position="235"/>
    </location>
</feature>
<sequence>MIPIYICDDDAYIRKAIKEELEKEIMIRGYDMEVVCAEGKPENLLKYICAHKSRGIYFLDVELKGASMDGFLLGQEIRKQDPRGFLIYVTAYEDLAYETFRYKLEALDYIVKGRPSEMFRDIRRSLEVVTERMTGEYGRDCEYFTVKFSDTVRHIPVDEIVFFETGNKTHRILLHGLKGRMDFSGSIQNLETKLGKKFMRVHRAYLVNTEQIDHLDVKDHRIVMKNGEICWYSRRIKDTLFNLL</sequence>
<evidence type="ECO:0000256" key="2">
    <source>
        <dbReference type="ARBA" id="ARBA00022490"/>
    </source>
</evidence>
<dbReference type="Gene3D" id="3.40.50.2300">
    <property type="match status" value="1"/>
</dbReference>
<comment type="function">
    <text evidence="5">May play the central regulatory role in sporulation. It may be an element of the effector pathway responsible for the activation of sporulation genes in response to nutritional stress. Spo0A may act in concert with spo0H (a sigma factor) to control the expression of some genes that are critical to the sporulation process.</text>
</comment>
<protein>
    <recommendedName>
        <fullName evidence="1">Stage 0 sporulation protein A homolog</fullName>
    </recommendedName>
</protein>
<evidence type="ECO:0000256" key="1">
    <source>
        <dbReference type="ARBA" id="ARBA00018672"/>
    </source>
</evidence>
<dbReference type="Proteomes" id="UP000289794">
    <property type="component" value="Chromosome"/>
</dbReference>
<organism evidence="10 11">
    <name type="scientific">Blautia producta</name>
    <dbReference type="NCBI Taxonomy" id="33035"/>
    <lineage>
        <taxon>Bacteria</taxon>
        <taxon>Bacillati</taxon>
        <taxon>Bacillota</taxon>
        <taxon>Clostridia</taxon>
        <taxon>Lachnospirales</taxon>
        <taxon>Lachnospiraceae</taxon>
        <taxon>Blautia</taxon>
    </lineage>
</organism>
<evidence type="ECO:0000313" key="11">
    <source>
        <dbReference type="Proteomes" id="UP000289794"/>
    </source>
</evidence>
<feature type="domain" description="Response regulatory" evidence="8">
    <location>
        <begin position="3"/>
        <end position="127"/>
    </location>
</feature>
<feature type="modified residue" description="4-aspartylphosphate" evidence="7">
    <location>
        <position position="60"/>
    </location>
</feature>
<keyword evidence="2" id="KW-0963">Cytoplasm</keyword>
<dbReference type="AlphaFoldDB" id="A0A4P6M468"/>
<proteinExistence type="predicted"/>
<dbReference type="SMART" id="SM00448">
    <property type="entry name" value="REC"/>
    <property type="match status" value="1"/>
</dbReference>
<dbReference type="PANTHER" id="PTHR37299:SF3">
    <property type="entry name" value="STAGE 0 SPORULATION PROTEIN A HOMOLOG"/>
    <property type="match status" value="1"/>
</dbReference>
<dbReference type="SUPFAM" id="SSF52172">
    <property type="entry name" value="CheY-like"/>
    <property type="match status" value="1"/>
</dbReference>
<evidence type="ECO:0000256" key="4">
    <source>
        <dbReference type="ARBA" id="ARBA00023159"/>
    </source>
</evidence>
<dbReference type="GO" id="GO:0000156">
    <property type="term" value="F:phosphorelay response regulator activity"/>
    <property type="evidence" value="ECO:0007669"/>
    <property type="project" value="InterPro"/>
</dbReference>
<evidence type="ECO:0000256" key="6">
    <source>
        <dbReference type="ARBA" id="ARBA00037164"/>
    </source>
</evidence>
<dbReference type="PROSITE" id="PS50930">
    <property type="entry name" value="HTH_LYTTR"/>
    <property type="match status" value="1"/>
</dbReference>
<keyword evidence="4" id="KW-0010">Activator</keyword>
<evidence type="ECO:0000313" key="10">
    <source>
        <dbReference type="EMBL" id="QBE98540.1"/>
    </source>
</evidence>
<evidence type="ECO:0000259" key="8">
    <source>
        <dbReference type="PROSITE" id="PS50110"/>
    </source>
</evidence>
<dbReference type="GO" id="GO:0003677">
    <property type="term" value="F:DNA binding"/>
    <property type="evidence" value="ECO:0007669"/>
    <property type="project" value="InterPro"/>
</dbReference>
<dbReference type="InterPro" id="IPR046947">
    <property type="entry name" value="LytR-like"/>
</dbReference>
<name>A0A4P6M468_9FIRM</name>
<dbReference type="Pfam" id="PF00072">
    <property type="entry name" value="Response_reg"/>
    <property type="match status" value="1"/>
</dbReference>
<dbReference type="InterPro" id="IPR007492">
    <property type="entry name" value="LytTR_DNA-bd_dom"/>
</dbReference>
<dbReference type="KEGG" id="bpro:PMF13cell1_04106"/>
<dbReference type="InterPro" id="IPR011006">
    <property type="entry name" value="CheY-like_superfamily"/>
</dbReference>
<dbReference type="RefSeq" id="WP_130181936.1">
    <property type="nucleotide sequence ID" value="NZ_CP035945.1"/>
</dbReference>
<gene>
    <name evidence="10" type="primary">agrA</name>
    <name evidence="10" type="ORF">PMF13cell1_04106</name>
</gene>